<feature type="non-terminal residue" evidence="1">
    <location>
        <position position="177"/>
    </location>
</feature>
<proteinExistence type="predicted"/>
<dbReference type="AlphaFoldDB" id="X0XVP7"/>
<name>X0XVP7_9ZZZZ</name>
<reference evidence="1" key="1">
    <citation type="journal article" date="2014" name="Front. Microbiol.">
        <title>High frequency of phylogenetically diverse reductive dehalogenase-homologous genes in deep subseafloor sedimentary metagenomes.</title>
        <authorList>
            <person name="Kawai M."/>
            <person name="Futagami T."/>
            <person name="Toyoda A."/>
            <person name="Takaki Y."/>
            <person name="Nishi S."/>
            <person name="Hori S."/>
            <person name="Arai W."/>
            <person name="Tsubouchi T."/>
            <person name="Morono Y."/>
            <person name="Uchiyama I."/>
            <person name="Ito T."/>
            <person name="Fujiyama A."/>
            <person name="Inagaki F."/>
            <person name="Takami H."/>
        </authorList>
    </citation>
    <scope>NUCLEOTIDE SEQUENCE</scope>
    <source>
        <strain evidence="1">Expedition CK06-06</strain>
    </source>
</reference>
<sequence length="177" mass="19175">MSIDLNSNIVENEEELEVIVEFDGGTFNNYVTPNLGAIQSLTSFEIDGEKFEGYTITDGKIYVGTQRGTAKYDYSTDIDGTAKDVPGEQKKITIGNSGGTPANYLEPTKYPITTLNTLTTTSSGDPAGTLQPVGNINYQINVGSFGGTEENVKVTANYDYDDDELGKIRMEVADIDK</sequence>
<organism evidence="1">
    <name type="scientific">marine sediment metagenome</name>
    <dbReference type="NCBI Taxonomy" id="412755"/>
    <lineage>
        <taxon>unclassified sequences</taxon>
        <taxon>metagenomes</taxon>
        <taxon>ecological metagenomes</taxon>
    </lineage>
</organism>
<protein>
    <submittedName>
        <fullName evidence="1">Uncharacterized protein</fullName>
    </submittedName>
</protein>
<accession>X0XVP7</accession>
<dbReference type="EMBL" id="BARS01043568">
    <property type="protein sequence ID" value="GAG40643.1"/>
    <property type="molecule type" value="Genomic_DNA"/>
</dbReference>
<gene>
    <name evidence="1" type="ORF">S01H1_65940</name>
</gene>
<comment type="caution">
    <text evidence="1">The sequence shown here is derived from an EMBL/GenBank/DDBJ whole genome shotgun (WGS) entry which is preliminary data.</text>
</comment>
<evidence type="ECO:0000313" key="1">
    <source>
        <dbReference type="EMBL" id="GAG40643.1"/>
    </source>
</evidence>